<sequence length="1955" mass="215795">MRTEIARQHVDVNTVEKEFPGSGIASKCGPTMNRYKVTKVLGDGTYGSVLRAQNKQTGEVVAIKKMKQKMYSWDECMKLREIQSLRQLIHPNIVKLKEVIRENDELHMVFEMMEANLYEFMKSRVRPLPESKIRNIMFQTMQGLHFVHKTGYFHRDMKPENVLISGDTVKLADFGLARQIRARPPFTDYVSTRWYRAPEVLLRSSTYNSPIDLWACAGIMAELYTLRPLFPGSSESDELYKICSVLGTPTAASWPDGFKLASQINYRFPQFVPTKLETLVPQSNSDGINIMLAMMSWDPAKRPSTAQVLKHPYFEVALNESQQTPASQLPHLPADKAGGSQEPAMPRAMPSKPPAPLAAAQVGQVTSNGFSGTRGSWKGEGSHPSTGRHSGKENANGSKGFNLPPLRGEGHSSSAKKSPGARYLKMARYQPGMQQPLVPPQLPAPHGGIGAALPPIMRKDPALPENGGKQSYFGAHSRELSSNDDRRESNGLEDPIMQTGTLLSVQPRALLVTGVCFALYFGLWQRTSLSGFLARRSDKRITRVPLQCSGARDSDGLNLAKLDELAHGFNDRYITPGLLKGALVAIVRRGKVVALWELGQYKSTTVFKFYSITKVFTAIAGLQICEEAVETACAALAVNVLKGNADQVEALIVLKSMMPPEDGAAKVAGDTAQDTKIVNLLGGAMASGAPSLPDLSPTPVYDSPPPQPAGHHHADLLNLMWESPGDPVGSSPPKRTRQAESSPGGMTDTTNLEENVTMEAIARTLQMQLQQERQVLTGEIHRAMSQVNSRVDDVEKALGDKISDAVGMLQELAATQRQQGDKLETVATETQTLANRIVDLEARLQAVETGGAGGSGHTANPLEDDAGNRKPALIIGGWDPDQPGEETLGKAQDVIRELQLDIDASEAFVPGKRRGYAILPFVARRGESNDDARRRAMKAVQRVRAANVVLGRREDGQHSRLWLAISQSPAKRKRAQLAAKTKRLILELGGAANRLEVEYSTGTAWYNGGRVCSGTAPKQGEDAVEAGAGWIDLAKIARNLGMSEDHVKHAWAPLATALRCGGVNKTLTLLDSFAKVPDLAGIHLWFLQELSLPLGDTKESSAKWQLLGHRQEDEWRGVGIAYDTRVLKHTMPWHRANAYKAKFTAGDFTFAGMSVHVPHHATLDQTNELLSECYEGICASDKYLVGMDANAKPSSWQPGAGGKLPPQDMDRPTHFPYNTALRPRRLDYLITGNIFLDEIRVGEARDIVGSDHEPVLAAEDHHKALAAAAEAITEPKKGEKFVESRALKEKEEHKEWVRQLARRAGGQDWGAYRALRRTTKPSQWDNYLKEKDGWQRDAHDHFKAIFGKIDRADEKVEWEEETKKLRRQCKDTPWRPFTEMELRVAMQSWKWGKATGVDGVAHEALLYLLEHPSGKARILEAFNDALYTGKAAPDMLQGLTVLLPKAMQPKTWGDTRPITLSSSLLKWLAQLLLQRGRKYIDAANKSQWAKPGGQAVELILGLRKLLRAAKDWGDTLYVVKLDVAKAFDSISQLHMGKLIADKVGVQGGMPWEALLWMQLIRAETITLATCGETLQVLQTNGVRQGSPDSPVVFSAAIGETLDEVLQELQPVPRQGDNPKLPPSPQGGASFLDDTYLWSHTRNWLVKALALLEEKLGKKNLFLNAKKTLAIANTVDKKPLNIGGKEVQIQQEEAIMQVLGSPISFDNVPAGILGGASERARKAFHANKSILCSKTSIDEKLRGMLMLVRPAALWACATWPVNESLLRGVNTLQLQLLRKAIGGQRRPGEEWVEWNTRTLRIARLHLMRKARGGRWSTFVLSTIWKLHGHVARRDGTSPTWWGNNGCAQPKTGIRGGTQKSTSFKRMIHLGRRGSSRRLPTWRPRQGEGEDKEGRFHSKTQEEVTHLEGDHSTQPADILPVPREHEPFALQPSNVIPSPSHLLFRDPSGKIGSFSFL</sequence>
<feature type="region of interest" description="Disordered" evidence="22">
    <location>
        <begin position="1873"/>
        <end position="1911"/>
    </location>
</feature>
<feature type="domain" description="Reverse transcriptase" evidence="24">
    <location>
        <begin position="1424"/>
        <end position="1686"/>
    </location>
</feature>
<dbReference type="InterPro" id="IPR012338">
    <property type="entry name" value="Beta-lactam/transpept-like"/>
</dbReference>
<dbReference type="InterPro" id="IPR000719">
    <property type="entry name" value="Prot_kinase_dom"/>
</dbReference>
<dbReference type="Gene3D" id="3.40.710.10">
    <property type="entry name" value="DD-peptidase/beta-lactamase superfamily"/>
    <property type="match status" value="1"/>
</dbReference>
<reference evidence="25 26" key="1">
    <citation type="submission" date="2016-02" db="EMBL/GenBank/DDBJ databases">
        <title>Genome analysis of coral dinoflagellate symbionts highlights evolutionary adaptations to a symbiotic lifestyle.</title>
        <authorList>
            <person name="Aranda M."/>
            <person name="Li Y."/>
            <person name="Liew Y.J."/>
            <person name="Baumgarten S."/>
            <person name="Simakov O."/>
            <person name="Wilson M."/>
            <person name="Piel J."/>
            <person name="Ashoor H."/>
            <person name="Bougouffa S."/>
            <person name="Bajic V.B."/>
            <person name="Ryu T."/>
            <person name="Ravasi T."/>
            <person name="Bayer T."/>
            <person name="Micklem G."/>
            <person name="Kim H."/>
            <person name="Bhak J."/>
            <person name="Lajeunesse T.C."/>
            <person name="Voolstra C.R."/>
        </authorList>
    </citation>
    <scope>NUCLEOTIDE SEQUENCE [LARGE SCALE GENOMIC DNA]</scope>
    <source>
        <strain evidence="25 26">CCMP2467</strain>
    </source>
</reference>
<dbReference type="EC" id="2.7.11.1" evidence="6"/>
<dbReference type="EMBL" id="LSRX01001149">
    <property type="protein sequence ID" value="OLP83012.1"/>
    <property type="molecule type" value="Genomic_DNA"/>
</dbReference>
<keyword evidence="16" id="KW-0206">Cytoskeleton</keyword>
<name>A0A1Q9CJA5_SYMMI</name>
<evidence type="ECO:0000259" key="23">
    <source>
        <dbReference type="PROSITE" id="PS50011"/>
    </source>
</evidence>
<comment type="catalytic activity">
    <reaction evidence="20">
        <text>L-seryl-[protein] + ATP = O-phospho-L-seryl-[protein] + ADP + H(+)</text>
        <dbReference type="Rhea" id="RHEA:17989"/>
        <dbReference type="Rhea" id="RHEA-COMP:9863"/>
        <dbReference type="Rhea" id="RHEA-COMP:11604"/>
        <dbReference type="ChEBI" id="CHEBI:15378"/>
        <dbReference type="ChEBI" id="CHEBI:29999"/>
        <dbReference type="ChEBI" id="CHEBI:30616"/>
        <dbReference type="ChEBI" id="CHEBI:83421"/>
        <dbReference type="ChEBI" id="CHEBI:456216"/>
        <dbReference type="EC" id="2.7.11.1"/>
    </reaction>
</comment>
<keyword evidence="26" id="KW-1185">Reference proteome</keyword>
<dbReference type="SUPFAM" id="SSF56601">
    <property type="entry name" value="beta-lactamase/transpeptidase-like"/>
    <property type="match status" value="1"/>
</dbReference>
<dbReference type="InterPro" id="IPR036691">
    <property type="entry name" value="Endo/exonu/phosph_ase_sf"/>
</dbReference>
<feature type="region of interest" description="Disordered" evidence="22">
    <location>
        <begin position="689"/>
        <end position="750"/>
    </location>
</feature>
<dbReference type="Pfam" id="PF00069">
    <property type="entry name" value="Pkinase"/>
    <property type="match status" value="1"/>
</dbReference>
<evidence type="ECO:0000256" key="16">
    <source>
        <dbReference type="ARBA" id="ARBA00023212"/>
    </source>
</evidence>
<dbReference type="GO" id="GO:0046872">
    <property type="term" value="F:metal ion binding"/>
    <property type="evidence" value="ECO:0007669"/>
    <property type="project" value="UniProtKB-KW"/>
</dbReference>
<accession>A0A1Q9CJA5</accession>
<dbReference type="GO" id="GO:0004674">
    <property type="term" value="F:protein serine/threonine kinase activity"/>
    <property type="evidence" value="ECO:0007669"/>
    <property type="project" value="UniProtKB-KW"/>
</dbReference>
<evidence type="ECO:0000256" key="1">
    <source>
        <dbReference type="ARBA" id="ARBA00001946"/>
    </source>
</evidence>
<comment type="similarity">
    <text evidence="5">Belongs to the protein kinase superfamily. CMGC Ser/Thr protein kinase family. CDC2/CDKX subfamily.</text>
</comment>
<feature type="compositionally biased region" description="Polar residues" evidence="22">
    <location>
        <begin position="363"/>
        <end position="374"/>
    </location>
</feature>
<evidence type="ECO:0000256" key="8">
    <source>
        <dbReference type="ARBA" id="ARBA00022527"/>
    </source>
</evidence>
<dbReference type="InterPro" id="IPR050117">
    <property type="entry name" value="MAPK"/>
</dbReference>
<feature type="region of interest" description="Disordered" evidence="22">
    <location>
        <begin position="460"/>
        <end position="492"/>
    </location>
</feature>
<dbReference type="PROSITE" id="PS50878">
    <property type="entry name" value="RT_POL"/>
    <property type="match status" value="1"/>
</dbReference>
<evidence type="ECO:0000256" key="5">
    <source>
        <dbReference type="ARBA" id="ARBA00006485"/>
    </source>
</evidence>
<keyword evidence="11" id="KW-0479">Metal-binding</keyword>
<keyword evidence="8" id="KW-0723">Serine/threonine-protein kinase</keyword>
<dbReference type="InterPro" id="IPR008271">
    <property type="entry name" value="Ser/Thr_kinase_AS"/>
</dbReference>
<protein>
    <recommendedName>
        <fullName evidence="6">non-specific serine/threonine protein kinase</fullName>
        <ecNumber evidence="6">2.7.11.1</ecNumber>
    </recommendedName>
</protein>
<feature type="region of interest" description="Disordered" evidence="22">
    <location>
        <begin position="1840"/>
        <end position="1859"/>
    </location>
</feature>
<comment type="cofactor">
    <cofactor evidence="1">
        <name>Mg(2+)</name>
        <dbReference type="ChEBI" id="CHEBI:18420"/>
    </cofactor>
</comment>
<dbReference type="InterPro" id="IPR017441">
    <property type="entry name" value="Protein_kinase_ATP_BS"/>
</dbReference>
<evidence type="ECO:0000313" key="26">
    <source>
        <dbReference type="Proteomes" id="UP000186817"/>
    </source>
</evidence>
<evidence type="ECO:0000256" key="10">
    <source>
        <dbReference type="ARBA" id="ARBA00022679"/>
    </source>
</evidence>
<feature type="compositionally biased region" description="Basic and acidic residues" evidence="22">
    <location>
        <begin position="476"/>
        <end position="490"/>
    </location>
</feature>
<keyword evidence="15" id="KW-0460">Magnesium</keyword>
<dbReference type="SUPFAM" id="SSF56219">
    <property type="entry name" value="DNase I-like"/>
    <property type="match status" value="1"/>
</dbReference>
<dbReference type="CDD" id="cd07830">
    <property type="entry name" value="STKc_MAK_like"/>
    <property type="match status" value="1"/>
</dbReference>
<dbReference type="InterPro" id="IPR000477">
    <property type="entry name" value="RT_dom"/>
</dbReference>
<evidence type="ECO:0000256" key="18">
    <source>
        <dbReference type="ARBA" id="ARBA00023273"/>
    </source>
</evidence>
<dbReference type="OrthoDB" id="2158884at2759"/>
<evidence type="ECO:0000256" key="11">
    <source>
        <dbReference type="ARBA" id="ARBA00022723"/>
    </source>
</evidence>
<dbReference type="Pfam" id="PF00078">
    <property type="entry name" value="RVT_1"/>
    <property type="match status" value="1"/>
</dbReference>
<evidence type="ECO:0000256" key="14">
    <source>
        <dbReference type="ARBA" id="ARBA00022840"/>
    </source>
</evidence>
<gene>
    <name evidence="25" type="primary">Mak</name>
    <name evidence="25" type="ORF">AK812_SmicGene36273</name>
</gene>
<dbReference type="FunFam" id="1.10.510.10:FF:000104">
    <property type="entry name" value="serine/threonine-protein kinase MAK isoform X1"/>
    <property type="match status" value="1"/>
</dbReference>
<dbReference type="InterPro" id="IPR011009">
    <property type="entry name" value="Kinase-like_dom_sf"/>
</dbReference>
<dbReference type="PROSITE" id="PS50011">
    <property type="entry name" value="PROTEIN_KINASE_DOM"/>
    <property type="match status" value="1"/>
</dbReference>
<proteinExistence type="inferred from homology"/>
<evidence type="ECO:0000256" key="17">
    <source>
        <dbReference type="ARBA" id="ARBA00023242"/>
    </source>
</evidence>
<dbReference type="SUPFAM" id="SSF56112">
    <property type="entry name" value="Protein kinase-like (PK-like)"/>
    <property type="match status" value="1"/>
</dbReference>
<dbReference type="PROSITE" id="PS00108">
    <property type="entry name" value="PROTEIN_KINASE_ST"/>
    <property type="match status" value="1"/>
</dbReference>
<evidence type="ECO:0000256" key="19">
    <source>
        <dbReference type="ARBA" id="ARBA00047899"/>
    </source>
</evidence>
<organism evidence="25 26">
    <name type="scientific">Symbiodinium microadriaticum</name>
    <name type="common">Dinoflagellate</name>
    <name type="synonym">Zooxanthella microadriatica</name>
    <dbReference type="NCBI Taxonomy" id="2951"/>
    <lineage>
        <taxon>Eukaryota</taxon>
        <taxon>Sar</taxon>
        <taxon>Alveolata</taxon>
        <taxon>Dinophyceae</taxon>
        <taxon>Suessiales</taxon>
        <taxon>Symbiodiniaceae</taxon>
        <taxon>Symbiodinium</taxon>
    </lineage>
</organism>
<keyword evidence="9" id="KW-0597">Phosphoprotein</keyword>
<feature type="domain" description="Protein kinase" evidence="23">
    <location>
        <begin position="35"/>
        <end position="314"/>
    </location>
</feature>
<feature type="compositionally biased region" description="Polar residues" evidence="22">
    <location>
        <begin position="383"/>
        <end position="399"/>
    </location>
</feature>
<evidence type="ECO:0000256" key="15">
    <source>
        <dbReference type="ARBA" id="ARBA00022842"/>
    </source>
</evidence>
<evidence type="ECO:0000256" key="22">
    <source>
        <dbReference type="SAM" id="MobiDB-lite"/>
    </source>
</evidence>
<evidence type="ECO:0000256" key="6">
    <source>
        <dbReference type="ARBA" id="ARBA00012513"/>
    </source>
</evidence>
<keyword evidence="7" id="KW-0963">Cytoplasm</keyword>
<dbReference type="Pfam" id="PF00144">
    <property type="entry name" value="Beta-lactamase"/>
    <property type="match status" value="1"/>
</dbReference>
<evidence type="ECO:0000256" key="7">
    <source>
        <dbReference type="ARBA" id="ARBA00022490"/>
    </source>
</evidence>
<dbReference type="PANTHER" id="PTHR24055">
    <property type="entry name" value="MITOGEN-ACTIVATED PROTEIN KINASE"/>
    <property type="match status" value="1"/>
</dbReference>
<dbReference type="FunFam" id="3.30.200.20:FF:000071">
    <property type="entry name" value="serine/threonine-protein kinase MAK isoform X1"/>
    <property type="match status" value="1"/>
</dbReference>
<dbReference type="Proteomes" id="UP000186817">
    <property type="component" value="Unassembled WGS sequence"/>
</dbReference>
<evidence type="ECO:0000256" key="3">
    <source>
        <dbReference type="ARBA" id="ARBA00004138"/>
    </source>
</evidence>
<keyword evidence="14 21" id="KW-0067">ATP-binding</keyword>
<evidence type="ECO:0000256" key="13">
    <source>
        <dbReference type="ARBA" id="ARBA00022777"/>
    </source>
</evidence>
<keyword evidence="13 25" id="KW-0418">Kinase</keyword>
<dbReference type="GO" id="GO:0005634">
    <property type="term" value="C:nucleus"/>
    <property type="evidence" value="ECO:0007669"/>
    <property type="project" value="UniProtKB-SubCell"/>
</dbReference>
<evidence type="ECO:0000259" key="24">
    <source>
        <dbReference type="PROSITE" id="PS50878"/>
    </source>
</evidence>
<evidence type="ECO:0000256" key="12">
    <source>
        <dbReference type="ARBA" id="ARBA00022741"/>
    </source>
</evidence>
<evidence type="ECO:0000313" key="25">
    <source>
        <dbReference type="EMBL" id="OLP83012.1"/>
    </source>
</evidence>
<feature type="compositionally biased region" description="Basic and acidic residues" evidence="22">
    <location>
        <begin position="1883"/>
        <end position="1909"/>
    </location>
</feature>
<dbReference type="SMART" id="SM00220">
    <property type="entry name" value="S_TKc"/>
    <property type="match status" value="1"/>
</dbReference>
<evidence type="ECO:0000256" key="4">
    <source>
        <dbReference type="ARBA" id="ARBA00004245"/>
    </source>
</evidence>
<dbReference type="Gene3D" id="3.30.200.20">
    <property type="entry name" value="Phosphorylase Kinase, domain 1"/>
    <property type="match status" value="1"/>
</dbReference>
<dbReference type="PROSITE" id="PS00107">
    <property type="entry name" value="PROTEIN_KINASE_ATP"/>
    <property type="match status" value="1"/>
</dbReference>
<evidence type="ECO:0000256" key="20">
    <source>
        <dbReference type="ARBA" id="ARBA00048679"/>
    </source>
</evidence>
<dbReference type="GO" id="GO:0005929">
    <property type="term" value="C:cilium"/>
    <property type="evidence" value="ECO:0007669"/>
    <property type="project" value="UniProtKB-SubCell"/>
</dbReference>
<keyword evidence="18" id="KW-0966">Cell projection</keyword>
<evidence type="ECO:0000256" key="2">
    <source>
        <dbReference type="ARBA" id="ARBA00004123"/>
    </source>
</evidence>
<comment type="subcellular location">
    <subcellularLocation>
        <location evidence="3">Cell projection</location>
        <location evidence="3">Cilium</location>
    </subcellularLocation>
    <subcellularLocation>
        <location evidence="4">Cytoplasm</location>
        <location evidence="4">Cytoskeleton</location>
    </subcellularLocation>
    <subcellularLocation>
        <location evidence="2">Nucleus</location>
    </subcellularLocation>
</comment>
<evidence type="ECO:0000256" key="21">
    <source>
        <dbReference type="PROSITE-ProRule" id="PRU10141"/>
    </source>
</evidence>
<dbReference type="InterPro" id="IPR001466">
    <property type="entry name" value="Beta-lactam-related"/>
</dbReference>
<keyword evidence="12 21" id="KW-0547">Nucleotide-binding</keyword>
<feature type="region of interest" description="Disordered" evidence="22">
    <location>
        <begin position="322"/>
        <end position="420"/>
    </location>
</feature>
<comment type="caution">
    <text evidence="25">The sequence shown here is derived from an EMBL/GenBank/DDBJ whole genome shotgun (WGS) entry which is preliminary data.</text>
</comment>
<keyword evidence="10" id="KW-0808">Transferase</keyword>
<feature type="binding site" evidence="21">
    <location>
        <position position="65"/>
    </location>
    <ligand>
        <name>ATP</name>
        <dbReference type="ChEBI" id="CHEBI:30616"/>
    </ligand>
</feature>
<dbReference type="GO" id="GO:0005524">
    <property type="term" value="F:ATP binding"/>
    <property type="evidence" value="ECO:0007669"/>
    <property type="project" value="UniProtKB-UniRule"/>
</dbReference>
<keyword evidence="17" id="KW-0539">Nucleus</keyword>
<evidence type="ECO:0000256" key="9">
    <source>
        <dbReference type="ARBA" id="ARBA00022553"/>
    </source>
</evidence>
<dbReference type="Gene3D" id="1.10.510.10">
    <property type="entry name" value="Transferase(Phosphotransferase) domain 1"/>
    <property type="match status" value="1"/>
</dbReference>
<comment type="catalytic activity">
    <reaction evidence="19">
        <text>L-threonyl-[protein] + ATP = O-phospho-L-threonyl-[protein] + ADP + H(+)</text>
        <dbReference type="Rhea" id="RHEA:46608"/>
        <dbReference type="Rhea" id="RHEA-COMP:11060"/>
        <dbReference type="Rhea" id="RHEA-COMP:11605"/>
        <dbReference type="ChEBI" id="CHEBI:15378"/>
        <dbReference type="ChEBI" id="CHEBI:30013"/>
        <dbReference type="ChEBI" id="CHEBI:30616"/>
        <dbReference type="ChEBI" id="CHEBI:61977"/>
        <dbReference type="ChEBI" id="CHEBI:456216"/>
        <dbReference type="EC" id="2.7.11.1"/>
    </reaction>
</comment>
<dbReference type="GO" id="GO:0005856">
    <property type="term" value="C:cytoskeleton"/>
    <property type="evidence" value="ECO:0007669"/>
    <property type="project" value="UniProtKB-SubCell"/>
</dbReference>